<sequence length="18" mass="2159">MVLRRACRLRSPSDFVDH</sequence>
<reference evidence="1" key="1">
    <citation type="submission" date="2014-09" db="EMBL/GenBank/DDBJ databases">
        <authorList>
            <person name="Magalhaes I.L.F."/>
            <person name="Oliveira U."/>
            <person name="Santos F.R."/>
            <person name="Vidigal T.H.D.A."/>
            <person name="Brescovit A.D."/>
            <person name="Santos A.J."/>
        </authorList>
    </citation>
    <scope>NUCLEOTIDE SEQUENCE</scope>
    <source>
        <tissue evidence="1">Shoot tissue taken approximately 20 cm above the soil surface</tissue>
    </source>
</reference>
<dbReference type="AlphaFoldDB" id="A0A0A8XV83"/>
<name>A0A0A8XV83_ARUDO</name>
<evidence type="ECO:0000313" key="1">
    <source>
        <dbReference type="EMBL" id="JAD16570.1"/>
    </source>
</evidence>
<organism evidence="1">
    <name type="scientific">Arundo donax</name>
    <name type="common">Giant reed</name>
    <name type="synonym">Donax arundinaceus</name>
    <dbReference type="NCBI Taxonomy" id="35708"/>
    <lineage>
        <taxon>Eukaryota</taxon>
        <taxon>Viridiplantae</taxon>
        <taxon>Streptophyta</taxon>
        <taxon>Embryophyta</taxon>
        <taxon>Tracheophyta</taxon>
        <taxon>Spermatophyta</taxon>
        <taxon>Magnoliopsida</taxon>
        <taxon>Liliopsida</taxon>
        <taxon>Poales</taxon>
        <taxon>Poaceae</taxon>
        <taxon>PACMAD clade</taxon>
        <taxon>Arundinoideae</taxon>
        <taxon>Arundineae</taxon>
        <taxon>Arundo</taxon>
    </lineage>
</organism>
<proteinExistence type="predicted"/>
<reference evidence="1" key="2">
    <citation type="journal article" date="2015" name="Data Brief">
        <title>Shoot transcriptome of the giant reed, Arundo donax.</title>
        <authorList>
            <person name="Barrero R.A."/>
            <person name="Guerrero F.D."/>
            <person name="Moolhuijzen P."/>
            <person name="Goolsby J.A."/>
            <person name="Tidwell J."/>
            <person name="Bellgard S.E."/>
            <person name="Bellgard M.I."/>
        </authorList>
    </citation>
    <scope>NUCLEOTIDE SEQUENCE</scope>
    <source>
        <tissue evidence="1">Shoot tissue taken approximately 20 cm above the soil surface</tissue>
    </source>
</reference>
<accession>A0A0A8XV83</accession>
<protein>
    <submittedName>
        <fullName evidence="1">Uncharacterized protein</fullName>
    </submittedName>
</protein>
<dbReference type="EMBL" id="GBRH01281325">
    <property type="protein sequence ID" value="JAD16570.1"/>
    <property type="molecule type" value="Transcribed_RNA"/>
</dbReference>